<keyword evidence="10" id="KW-1185">Reference proteome</keyword>
<evidence type="ECO:0000313" key="10">
    <source>
        <dbReference type="Proteomes" id="UP001056201"/>
    </source>
</evidence>
<evidence type="ECO:0000259" key="8">
    <source>
        <dbReference type="Pfam" id="PF06429"/>
    </source>
</evidence>
<dbReference type="InterPro" id="IPR006299">
    <property type="entry name" value="FlgC"/>
</dbReference>
<dbReference type="RefSeq" id="WP_250199077.1">
    <property type="nucleotide sequence ID" value="NZ_CP097636.1"/>
</dbReference>
<dbReference type="PANTHER" id="PTHR30435">
    <property type="entry name" value="FLAGELLAR PROTEIN"/>
    <property type="match status" value="1"/>
</dbReference>
<accession>A0ABY4SI76</accession>
<dbReference type="PROSITE" id="PS00588">
    <property type="entry name" value="FLAGELLA_BB_ROD"/>
    <property type="match status" value="1"/>
</dbReference>
<comment type="subunit">
    <text evidence="5 6">The basal body constitutes a major portion of the flagellar organelle and consists of four rings (L,P,S, and M) mounted on a central rod. The rod consists of about 26 subunits of FlgG in the distal portion, and FlgB, FlgC and FlgF are thought to build up the proximal portion of the rod with about 6 subunits each.</text>
</comment>
<reference evidence="9" key="1">
    <citation type="submission" date="2022-05" db="EMBL/GenBank/DDBJ databases">
        <title>An RpoN-dependent PEP-CTERM gene is involved in floc formation of an Aquincola tertiaricarbonis strain.</title>
        <authorList>
            <person name="Qiu D."/>
            <person name="Xia M."/>
        </authorList>
    </citation>
    <scope>NUCLEOTIDE SEQUENCE</scope>
    <source>
        <strain evidence="9">RN12</strain>
    </source>
</reference>
<evidence type="ECO:0000256" key="1">
    <source>
        <dbReference type="ARBA" id="ARBA00004117"/>
    </source>
</evidence>
<evidence type="ECO:0000256" key="4">
    <source>
        <dbReference type="ARBA" id="ARBA00023143"/>
    </source>
</evidence>
<dbReference type="Pfam" id="PF00460">
    <property type="entry name" value="Flg_bb_rod"/>
    <property type="match status" value="1"/>
</dbReference>
<evidence type="ECO:0000256" key="5">
    <source>
        <dbReference type="ARBA" id="ARBA00025933"/>
    </source>
</evidence>
<dbReference type="InterPro" id="IPR001444">
    <property type="entry name" value="Flag_bb_rod_N"/>
</dbReference>
<comment type="similarity">
    <text evidence="2">Belongs to the flagella basal body rod proteins family.</text>
</comment>
<evidence type="ECO:0000313" key="9">
    <source>
        <dbReference type="EMBL" id="URI10874.1"/>
    </source>
</evidence>
<dbReference type="Pfam" id="PF06429">
    <property type="entry name" value="Flg_bbr_C"/>
    <property type="match status" value="1"/>
</dbReference>
<feature type="domain" description="Flagellar basal-body/hook protein C-terminal" evidence="8">
    <location>
        <begin position="109"/>
        <end position="153"/>
    </location>
</feature>
<sequence length="156" mass="16528">MSMFQIFNVSGSAVSAQSQRLNTVASNLANVDTVAGPDGTAYKARQVVFQTELMGARQTQRPMGTGIGPMDPATEGVVGAAGVRVSTVVEDNSPGRRVHDPKNPSADADGYVTYSNVNAVEEMVNMISASRSYQNNIEVMNTAKTLLQKTLQMGQG</sequence>
<proteinExistence type="inferred from homology"/>
<dbReference type="InterPro" id="IPR019776">
    <property type="entry name" value="Flagellar_basal_body_rod_CS"/>
</dbReference>
<evidence type="ECO:0000259" key="7">
    <source>
        <dbReference type="Pfam" id="PF00460"/>
    </source>
</evidence>
<gene>
    <name evidence="9" type="primary">flgC</name>
    <name evidence="9" type="ORF">MW290_17995</name>
</gene>
<evidence type="ECO:0000256" key="3">
    <source>
        <dbReference type="ARBA" id="ARBA00017941"/>
    </source>
</evidence>
<keyword evidence="9" id="KW-0966">Cell projection</keyword>
<keyword evidence="9" id="KW-0282">Flagellum</keyword>
<evidence type="ECO:0000256" key="2">
    <source>
        <dbReference type="ARBA" id="ARBA00009677"/>
    </source>
</evidence>
<protein>
    <recommendedName>
        <fullName evidence="3 6">Flagellar basal-body rod protein FlgC</fullName>
    </recommendedName>
</protein>
<name>A0ABY4SI76_AQUTE</name>
<keyword evidence="9" id="KW-0969">Cilium</keyword>
<dbReference type="EMBL" id="CP097636">
    <property type="protein sequence ID" value="URI10874.1"/>
    <property type="molecule type" value="Genomic_DNA"/>
</dbReference>
<evidence type="ECO:0000256" key="6">
    <source>
        <dbReference type="RuleBase" id="RU362062"/>
    </source>
</evidence>
<dbReference type="InterPro" id="IPR010930">
    <property type="entry name" value="Flg_bb/hook_C_dom"/>
</dbReference>
<feature type="domain" description="Flagellar basal body rod protein N-terminal" evidence="7">
    <location>
        <begin position="7"/>
        <end position="34"/>
    </location>
</feature>
<comment type="subcellular location">
    <subcellularLocation>
        <location evidence="1 6">Bacterial flagellum basal body</location>
    </subcellularLocation>
</comment>
<dbReference type="NCBIfam" id="TIGR01395">
    <property type="entry name" value="FlgC"/>
    <property type="match status" value="1"/>
</dbReference>
<keyword evidence="4 6" id="KW-0975">Bacterial flagellum</keyword>
<dbReference type="Proteomes" id="UP001056201">
    <property type="component" value="Chromosome 2"/>
</dbReference>
<organism evidence="9 10">
    <name type="scientific">Aquincola tertiaricarbonis</name>
    <dbReference type="NCBI Taxonomy" id="391953"/>
    <lineage>
        <taxon>Bacteria</taxon>
        <taxon>Pseudomonadati</taxon>
        <taxon>Pseudomonadota</taxon>
        <taxon>Betaproteobacteria</taxon>
        <taxon>Burkholderiales</taxon>
        <taxon>Sphaerotilaceae</taxon>
        <taxon>Aquincola</taxon>
    </lineage>
</organism>
<dbReference type="PANTHER" id="PTHR30435:SF2">
    <property type="entry name" value="FLAGELLAR BASAL-BODY ROD PROTEIN FLGC"/>
    <property type="match status" value="1"/>
</dbReference>